<dbReference type="PROSITE" id="PS50048">
    <property type="entry name" value="ZN2_CY6_FUNGAL_2"/>
    <property type="match status" value="1"/>
</dbReference>
<feature type="compositionally biased region" description="Polar residues" evidence="6">
    <location>
        <begin position="221"/>
        <end position="235"/>
    </location>
</feature>
<dbReference type="InterPro" id="IPR007219">
    <property type="entry name" value="XnlR_reg_dom"/>
</dbReference>
<dbReference type="SMART" id="SM00066">
    <property type="entry name" value="GAL4"/>
    <property type="match status" value="1"/>
</dbReference>
<dbReference type="Pfam" id="PF00172">
    <property type="entry name" value="Zn_clus"/>
    <property type="match status" value="1"/>
</dbReference>
<evidence type="ECO:0000256" key="3">
    <source>
        <dbReference type="ARBA" id="ARBA00023015"/>
    </source>
</evidence>
<dbReference type="GO" id="GO:0008270">
    <property type="term" value="F:zinc ion binding"/>
    <property type="evidence" value="ECO:0007669"/>
    <property type="project" value="InterPro"/>
</dbReference>
<name>A0AAN6SM06_9PEZI</name>
<dbReference type="GO" id="GO:0000981">
    <property type="term" value="F:DNA-binding transcription factor activity, RNA polymerase II-specific"/>
    <property type="evidence" value="ECO:0007669"/>
    <property type="project" value="InterPro"/>
</dbReference>
<dbReference type="GO" id="GO:0003677">
    <property type="term" value="F:DNA binding"/>
    <property type="evidence" value="ECO:0007669"/>
    <property type="project" value="InterPro"/>
</dbReference>
<comment type="caution">
    <text evidence="8">The sequence shown here is derived from an EMBL/GenBank/DDBJ whole genome shotgun (WGS) entry which is preliminary data.</text>
</comment>
<evidence type="ECO:0000256" key="1">
    <source>
        <dbReference type="ARBA" id="ARBA00022723"/>
    </source>
</evidence>
<keyword evidence="4" id="KW-0804">Transcription</keyword>
<organism evidence="8 9">
    <name type="scientific">Parachaetomium inaequale</name>
    <dbReference type="NCBI Taxonomy" id="2588326"/>
    <lineage>
        <taxon>Eukaryota</taxon>
        <taxon>Fungi</taxon>
        <taxon>Dikarya</taxon>
        <taxon>Ascomycota</taxon>
        <taxon>Pezizomycotina</taxon>
        <taxon>Sordariomycetes</taxon>
        <taxon>Sordariomycetidae</taxon>
        <taxon>Sordariales</taxon>
        <taxon>Chaetomiaceae</taxon>
        <taxon>Parachaetomium</taxon>
    </lineage>
</organism>
<dbReference type="GO" id="GO:0006351">
    <property type="term" value="P:DNA-templated transcription"/>
    <property type="evidence" value="ECO:0007669"/>
    <property type="project" value="InterPro"/>
</dbReference>
<accession>A0AAN6SM06</accession>
<evidence type="ECO:0000259" key="7">
    <source>
        <dbReference type="PROSITE" id="PS50048"/>
    </source>
</evidence>
<dbReference type="PROSITE" id="PS00463">
    <property type="entry name" value="ZN2_CY6_FUNGAL_1"/>
    <property type="match status" value="1"/>
</dbReference>
<feature type="domain" description="Zn(2)-C6 fungal-type" evidence="7">
    <location>
        <begin position="34"/>
        <end position="63"/>
    </location>
</feature>
<evidence type="ECO:0000313" key="9">
    <source>
        <dbReference type="Proteomes" id="UP001303115"/>
    </source>
</evidence>
<dbReference type="CDD" id="cd12148">
    <property type="entry name" value="fungal_TF_MHR"/>
    <property type="match status" value="1"/>
</dbReference>
<feature type="region of interest" description="Disordered" evidence="6">
    <location>
        <begin position="649"/>
        <end position="672"/>
    </location>
</feature>
<reference evidence="9" key="1">
    <citation type="journal article" date="2023" name="Mol. Phylogenet. Evol.">
        <title>Genome-scale phylogeny and comparative genomics of the fungal order Sordariales.</title>
        <authorList>
            <person name="Hensen N."/>
            <person name="Bonometti L."/>
            <person name="Westerberg I."/>
            <person name="Brannstrom I.O."/>
            <person name="Guillou S."/>
            <person name="Cros-Aarteil S."/>
            <person name="Calhoun S."/>
            <person name="Haridas S."/>
            <person name="Kuo A."/>
            <person name="Mondo S."/>
            <person name="Pangilinan J."/>
            <person name="Riley R."/>
            <person name="LaButti K."/>
            <person name="Andreopoulos B."/>
            <person name="Lipzen A."/>
            <person name="Chen C."/>
            <person name="Yan M."/>
            <person name="Daum C."/>
            <person name="Ng V."/>
            <person name="Clum A."/>
            <person name="Steindorff A."/>
            <person name="Ohm R.A."/>
            <person name="Martin F."/>
            <person name="Silar P."/>
            <person name="Natvig D.O."/>
            <person name="Lalanne C."/>
            <person name="Gautier V."/>
            <person name="Ament-Velasquez S.L."/>
            <person name="Kruys A."/>
            <person name="Hutchinson M.I."/>
            <person name="Powell A.J."/>
            <person name="Barry K."/>
            <person name="Miller A.N."/>
            <person name="Grigoriev I.V."/>
            <person name="Debuchy R."/>
            <person name="Gladieux P."/>
            <person name="Hiltunen Thoren M."/>
            <person name="Johannesson H."/>
        </authorList>
    </citation>
    <scope>NUCLEOTIDE SEQUENCE [LARGE SCALE GENOMIC DNA]</scope>
    <source>
        <strain evidence="9">CBS 284.82</strain>
    </source>
</reference>
<keyword evidence="9" id="KW-1185">Reference proteome</keyword>
<keyword evidence="5" id="KW-0539">Nucleus</keyword>
<dbReference type="Gene3D" id="4.10.240.10">
    <property type="entry name" value="Zn(2)-C6 fungal-type DNA-binding domain"/>
    <property type="match status" value="1"/>
</dbReference>
<dbReference type="InterPro" id="IPR036864">
    <property type="entry name" value="Zn2-C6_fun-type_DNA-bd_sf"/>
</dbReference>
<protein>
    <submittedName>
        <fullName evidence="8">Fungal-specific transcription factor domain-containing protein</fullName>
    </submittedName>
</protein>
<keyword evidence="1" id="KW-0479">Metal-binding</keyword>
<evidence type="ECO:0000256" key="2">
    <source>
        <dbReference type="ARBA" id="ARBA00022833"/>
    </source>
</evidence>
<feature type="region of interest" description="Disordered" evidence="6">
    <location>
        <begin position="186"/>
        <end position="245"/>
    </location>
</feature>
<keyword evidence="3" id="KW-0805">Transcription regulation</keyword>
<evidence type="ECO:0000256" key="5">
    <source>
        <dbReference type="ARBA" id="ARBA00023242"/>
    </source>
</evidence>
<dbReference type="Pfam" id="PF04082">
    <property type="entry name" value="Fungal_trans"/>
    <property type="match status" value="1"/>
</dbReference>
<evidence type="ECO:0000256" key="4">
    <source>
        <dbReference type="ARBA" id="ARBA00023163"/>
    </source>
</evidence>
<dbReference type="EMBL" id="MU854629">
    <property type="protein sequence ID" value="KAK4032262.1"/>
    <property type="molecule type" value="Genomic_DNA"/>
</dbReference>
<dbReference type="SUPFAM" id="SSF57701">
    <property type="entry name" value="Zn2/Cys6 DNA-binding domain"/>
    <property type="match status" value="1"/>
</dbReference>
<feature type="compositionally biased region" description="Polar residues" evidence="6">
    <location>
        <begin position="653"/>
        <end position="672"/>
    </location>
</feature>
<dbReference type="InterPro" id="IPR001138">
    <property type="entry name" value="Zn2Cys6_DnaBD"/>
</dbReference>
<keyword evidence="2" id="KW-0862">Zinc</keyword>
<sequence>MDVDGLIPSANSDVLKRHIEFHPQHSSRTSTLVACVSCRERKLKCDDNTPCQTCRRNGIDCIKGGPSPDTGSGDATTNTAADGHAHLDLAMTNANLVGQNAPAESPLLPDISDIDGENSPWPAGSHGHQWWLSAQQPPCDWSLSSLPSPASLNPGFSNAHILADGPNQHHPATTLTRAVDLSLPQASEGASPVQGPPGISGRSEAVSRVSSLGTGHGFSAVPSNTTRSSAPTTSPGGEPARESRGLHGLVHHDPAVLRDLVQAFFTEIHPYWPILHVPTFEIGAASDMLLGSMLMLSSWVTGRQEHLELAPIVFREVTSTIEPESAPSLHSLQALLLYVVYTVCRRSEEGMLAKAVRLNAILVSTCRCLDIFSGHHVLPDRLEECAFTLWLAKEQLHRFAFSVLRLDTYLSVLLDHPPSVRYQEMSIPLPKSSQLWMAASEEERRKLQWDEPAGREKALFSSLMRDALVDTGNKPGLYHLPYRLSAVDYHLGLCALQVGIWEAAREAHSAASDEIVTKLTPGDPIVIWRSHLSVWRTKMVRECGLGEQYLSTIPSTTTSPADPDSVLTPLTLILWHISTIKMHAPLTLLRVHGYRGLDPATAAAMAAVQKPKARMRTWMTSQCARKAVWSASQIARLVVASDGAAPGLGGNGPCSSSEPASPGTTTAVSPNASPRRLLLNPLAVPGLLMSAIVTCAYASQTSACPSCCSPHTAAVSSEAFDLFTGADEDPELVRWKEHGVGCAIWGPSGIFVCRCQLAALGGWFSSVFVRDDGAKGEFESFFEGLI</sequence>
<evidence type="ECO:0000313" key="8">
    <source>
        <dbReference type="EMBL" id="KAK4032262.1"/>
    </source>
</evidence>
<gene>
    <name evidence="8" type="ORF">C8A01DRAFT_20646</name>
</gene>
<dbReference type="PANTHER" id="PTHR47660">
    <property type="entry name" value="TRANSCRIPTION FACTOR WITH C2H2 AND ZN(2)-CYS(6) DNA BINDING DOMAIN (EUROFUNG)-RELATED-RELATED"/>
    <property type="match status" value="1"/>
</dbReference>
<dbReference type="AlphaFoldDB" id="A0AAN6SM06"/>
<dbReference type="CDD" id="cd00067">
    <property type="entry name" value="GAL4"/>
    <property type="match status" value="1"/>
</dbReference>
<dbReference type="Proteomes" id="UP001303115">
    <property type="component" value="Unassembled WGS sequence"/>
</dbReference>
<proteinExistence type="predicted"/>
<evidence type="ECO:0000256" key="6">
    <source>
        <dbReference type="SAM" id="MobiDB-lite"/>
    </source>
</evidence>